<gene>
    <name evidence="2" type="ORF">ECRASSUSDP1_LOCUS1270</name>
</gene>
<accession>A0AAD1U253</accession>
<feature type="region of interest" description="Disordered" evidence="1">
    <location>
        <begin position="55"/>
        <end position="120"/>
    </location>
</feature>
<organism evidence="2 3">
    <name type="scientific">Euplotes crassus</name>
    <dbReference type="NCBI Taxonomy" id="5936"/>
    <lineage>
        <taxon>Eukaryota</taxon>
        <taxon>Sar</taxon>
        <taxon>Alveolata</taxon>
        <taxon>Ciliophora</taxon>
        <taxon>Intramacronucleata</taxon>
        <taxon>Spirotrichea</taxon>
        <taxon>Hypotrichia</taxon>
        <taxon>Euplotida</taxon>
        <taxon>Euplotidae</taxon>
        <taxon>Moneuplotes</taxon>
    </lineage>
</organism>
<proteinExistence type="predicted"/>
<evidence type="ECO:0000256" key="1">
    <source>
        <dbReference type="SAM" id="MobiDB-lite"/>
    </source>
</evidence>
<reference evidence="2" key="1">
    <citation type="submission" date="2023-07" db="EMBL/GenBank/DDBJ databases">
        <authorList>
            <consortium name="AG Swart"/>
            <person name="Singh M."/>
            <person name="Singh A."/>
            <person name="Seah K."/>
            <person name="Emmerich C."/>
        </authorList>
    </citation>
    <scope>NUCLEOTIDE SEQUENCE</scope>
    <source>
        <strain evidence="2">DP1</strain>
    </source>
</reference>
<name>A0AAD1U253_EUPCR</name>
<protein>
    <submittedName>
        <fullName evidence="2">Uncharacterized protein</fullName>
    </submittedName>
</protein>
<evidence type="ECO:0000313" key="2">
    <source>
        <dbReference type="EMBL" id="CAI2359975.1"/>
    </source>
</evidence>
<feature type="compositionally biased region" description="Polar residues" evidence="1">
    <location>
        <begin position="307"/>
        <end position="316"/>
    </location>
</feature>
<dbReference type="Proteomes" id="UP001295684">
    <property type="component" value="Unassembled WGS sequence"/>
</dbReference>
<dbReference type="EMBL" id="CAMPGE010001200">
    <property type="protein sequence ID" value="CAI2359975.1"/>
    <property type="molecule type" value="Genomic_DNA"/>
</dbReference>
<sequence length="488" mass="56263">MEIAKTNSLGGILKTNFSVPVHFKEKKNKPEAHFDVGLEKSKTIKRSIIFKPMIQLGTEKKSKKRSHPSDIQTEEKPGPSLSSYKSKLAAVKGKRRRNAQSVTNLGAKKMSLSPKKEHEKSYLPAVRSSLPSLSSVFQSKSEKGPAKLALKKFGNYPIREDAIHFLTYVEEGDSQENMIRRKKRHSSSISTPVLDKVMKAPQSPQQESSKYELTNNWHLRFMLPNAGFKNRFHTECISQAETTNFQLEQNRIIREAKLENTRAKREKRMLKCKVSKIMRDKIPELHEDQRLRGADQHKESGLFNRGQAKSNHNSPKSPIPKIADDIKKQELKKHLNKQEYKLVTETHPKYYLMTGEMIEKDHQEEKIHKKLARQARREQKQFYRTEILKFYEDQNLQLYQSSIPQVPIPKQASLKVLETLSSEEFKQEKYQLLSDILRKSEDEQDRLLGNRILRKYDQKDLAVKGSGSLKLGTSNYLCSSTTLGTDST</sequence>
<comment type="caution">
    <text evidence="2">The sequence shown here is derived from an EMBL/GenBank/DDBJ whole genome shotgun (WGS) entry which is preliminary data.</text>
</comment>
<keyword evidence="3" id="KW-1185">Reference proteome</keyword>
<evidence type="ECO:0000313" key="3">
    <source>
        <dbReference type="Proteomes" id="UP001295684"/>
    </source>
</evidence>
<dbReference type="AlphaFoldDB" id="A0AAD1U253"/>
<feature type="region of interest" description="Disordered" evidence="1">
    <location>
        <begin position="302"/>
        <end position="321"/>
    </location>
</feature>